<dbReference type="Pfam" id="PF12028">
    <property type="entry name" value="DUF3515"/>
    <property type="match status" value="1"/>
</dbReference>
<evidence type="ECO:0008006" key="5">
    <source>
        <dbReference type="Google" id="ProtNLM"/>
    </source>
</evidence>
<protein>
    <recommendedName>
        <fullName evidence="5">DUF3515 domain-containing protein</fullName>
    </recommendedName>
</protein>
<reference evidence="4" key="1">
    <citation type="journal article" date="2019" name="Int. J. Syst. Evol. Microbiol.">
        <title>The Global Catalogue of Microorganisms (GCM) 10K type strain sequencing project: providing services to taxonomists for standard genome sequencing and annotation.</title>
        <authorList>
            <consortium name="The Broad Institute Genomics Platform"/>
            <consortium name="The Broad Institute Genome Sequencing Center for Infectious Disease"/>
            <person name="Wu L."/>
            <person name="Ma J."/>
        </authorList>
    </citation>
    <scope>NUCLEOTIDE SEQUENCE [LARGE SCALE GENOMIC DNA]</scope>
    <source>
        <strain evidence="4">JCM 10696</strain>
    </source>
</reference>
<evidence type="ECO:0000313" key="4">
    <source>
        <dbReference type="Proteomes" id="UP001500665"/>
    </source>
</evidence>
<name>A0ABP4C9D5_9ACTN</name>
<keyword evidence="2" id="KW-0732">Signal</keyword>
<accession>A0ABP4C9D5</accession>
<evidence type="ECO:0000313" key="3">
    <source>
        <dbReference type="EMBL" id="GAA0963239.1"/>
    </source>
</evidence>
<proteinExistence type="predicted"/>
<feature type="chain" id="PRO_5046416115" description="DUF3515 domain-containing protein" evidence="2">
    <location>
        <begin position="24"/>
        <end position="161"/>
    </location>
</feature>
<comment type="caution">
    <text evidence="3">The sequence shown here is derived from an EMBL/GenBank/DDBJ whole genome shotgun (WGS) entry which is preliminary data.</text>
</comment>
<dbReference type="EMBL" id="BAAAHH010000029">
    <property type="protein sequence ID" value="GAA0963239.1"/>
    <property type="molecule type" value="Genomic_DNA"/>
</dbReference>
<dbReference type="Proteomes" id="UP001500665">
    <property type="component" value="Unassembled WGS sequence"/>
</dbReference>
<organism evidence="3 4">
    <name type="scientific">Actinocorallia libanotica</name>
    <dbReference type="NCBI Taxonomy" id="46162"/>
    <lineage>
        <taxon>Bacteria</taxon>
        <taxon>Bacillati</taxon>
        <taxon>Actinomycetota</taxon>
        <taxon>Actinomycetes</taxon>
        <taxon>Streptosporangiales</taxon>
        <taxon>Thermomonosporaceae</taxon>
        <taxon>Actinocorallia</taxon>
    </lineage>
</organism>
<dbReference type="InterPro" id="IPR021903">
    <property type="entry name" value="DUF3515"/>
</dbReference>
<evidence type="ECO:0000256" key="1">
    <source>
        <dbReference type="SAM" id="MobiDB-lite"/>
    </source>
</evidence>
<evidence type="ECO:0000256" key="2">
    <source>
        <dbReference type="SAM" id="SignalP"/>
    </source>
</evidence>
<dbReference type="PROSITE" id="PS51257">
    <property type="entry name" value="PROKAR_LIPOPROTEIN"/>
    <property type="match status" value="1"/>
</dbReference>
<sequence length="161" mass="17077">MTRSPHRGALLGPVLAAILAVSACSGGPVQVTAPSPDPAAAQACRDLELPAEVDGLERRETDPDTPYVAVWGSPPLALRCGVPRPVDPDSGLIERVVAIDGLEWLPEEAERPRVWTLVGRAAYVEVTIPAEYAPAGSPPGEILTEFTPALKRLPEKPEGEY</sequence>
<feature type="compositionally biased region" description="Basic and acidic residues" evidence="1">
    <location>
        <begin position="152"/>
        <end position="161"/>
    </location>
</feature>
<dbReference type="RefSeq" id="WP_344244236.1">
    <property type="nucleotide sequence ID" value="NZ_BAAAHH010000029.1"/>
</dbReference>
<feature type="signal peptide" evidence="2">
    <location>
        <begin position="1"/>
        <end position="23"/>
    </location>
</feature>
<keyword evidence="4" id="KW-1185">Reference proteome</keyword>
<feature type="region of interest" description="Disordered" evidence="1">
    <location>
        <begin position="134"/>
        <end position="161"/>
    </location>
</feature>
<gene>
    <name evidence="3" type="ORF">GCM10009550_58550</name>
</gene>